<evidence type="ECO:0000256" key="3">
    <source>
        <dbReference type="ARBA" id="ARBA00023002"/>
    </source>
</evidence>
<dbReference type="GO" id="GO:0051536">
    <property type="term" value="F:iron-sulfur cluster binding"/>
    <property type="evidence" value="ECO:0007669"/>
    <property type="project" value="UniProtKB-KW"/>
</dbReference>
<name>A0A3B1BNM8_9ZZZZ</name>
<dbReference type="GO" id="GO:0046872">
    <property type="term" value="F:metal ion binding"/>
    <property type="evidence" value="ECO:0007669"/>
    <property type="project" value="UniProtKB-KW"/>
</dbReference>
<evidence type="ECO:0000313" key="7">
    <source>
        <dbReference type="EMBL" id="VAX19946.1"/>
    </source>
</evidence>
<evidence type="ECO:0000259" key="6">
    <source>
        <dbReference type="Pfam" id="PF01077"/>
    </source>
</evidence>
<dbReference type="Pfam" id="PF01077">
    <property type="entry name" value="NIR_SIR"/>
    <property type="match status" value="1"/>
</dbReference>
<keyword evidence="4" id="KW-0408">Iron</keyword>
<sequence length="212" mass="23409">MNNENKPKSHKKRTYAPHIEAGVISVKEMKKLIAAVEADGAKNIKLSGEIIFVWDEGHGPGTQIEKQTSYEANDFRFGGVRPVKICSAETFCQRFQQPVLGLARKLDQMFYRRPLATKVIVGIAGCKRSCSEPATKDVGIIGMAEGYEILVGGSAGYSPKIAKSIGMFPTQKKVIETVEKIMNYADKHCKKTERLGAVIEKVGMESFLKEIL</sequence>
<evidence type="ECO:0000256" key="2">
    <source>
        <dbReference type="ARBA" id="ARBA00022723"/>
    </source>
</evidence>
<accession>A0A3B1BNM8</accession>
<dbReference type="PANTHER" id="PTHR43809:SF1">
    <property type="entry name" value="NITRITE REDUCTASE (NADH) LARGE SUBUNIT"/>
    <property type="match status" value="1"/>
</dbReference>
<evidence type="ECO:0000256" key="4">
    <source>
        <dbReference type="ARBA" id="ARBA00023004"/>
    </source>
</evidence>
<keyword evidence="5" id="KW-0411">Iron-sulfur</keyword>
<reference evidence="7" key="1">
    <citation type="submission" date="2018-06" db="EMBL/GenBank/DDBJ databases">
        <authorList>
            <person name="Zhirakovskaya E."/>
        </authorList>
    </citation>
    <scope>NUCLEOTIDE SEQUENCE</scope>
</reference>
<dbReference type="GO" id="GO:0016491">
    <property type="term" value="F:oxidoreductase activity"/>
    <property type="evidence" value="ECO:0007669"/>
    <property type="project" value="UniProtKB-KW"/>
</dbReference>
<gene>
    <name evidence="7" type="ORF">MNBD_NITROSPINAE01-637</name>
</gene>
<dbReference type="EMBL" id="UOGC01000100">
    <property type="protein sequence ID" value="VAX19946.1"/>
    <property type="molecule type" value="Genomic_DNA"/>
</dbReference>
<dbReference type="InterPro" id="IPR052034">
    <property type="entry name" value="NasD-like"/>
</dbReference>
<dbReference type="InterPro" id="IPR045854">
    <property type="entry name" value="NO2/SO3_Rdtase_4Fe4S_sf"/>
</dbReference>
<dbReference type="Gene3D" id="3.30.413.10">
    <property type="entry name" value="Sulfite Reductase Hemoprotein, domain 1"/>
    <property type="match status" value="1"/>
</dbReference>
<organism evidence="7">
    <name type="scientific">hydrothermal vent metagenome</name>
    <dbReference type="NCBI Taxonomy" id="652676"/>
    <lineage>
        <taxon>unclassified sequences</taxon>
        <taxon>metagenomes</taxon>
        <taxon>ecological metagenomes</taxon>
    </lineage>
</organism>
<evidence type="ECO:0000256" key="5">
    <source>
        <dbReference type="ARBA" id="ARBA00023014"/>
    </source>
</evidence>
<keyword evidence="3" id="KW-0560">Oxidoreductase</keyword>
<proteinExistence type="predicted"/>
<dbReference type="SUPFAM" id="SSF56014">
    <property type="entry name" value="Nitrite and sulphite reductase 4Fe-4S domain-like"/>
    <property type="match status" value="1"/>
</dbReference>
<dbReference type="GO" id="GO:0020037">
    <property type="term" value="F:heme binding"/>
    <property type="evidence" value="ECO:0007669"/>
    <property type="project" value="InterPro"/>
</dbReference>
<dbReference type="PANTHER" id="PTHR43809">
    <property type="entry name" value="NITRITE REDUCTASE (NADH) LARGE SUBUNIT"/>
    <property type="match status" value="1"/>
</dbReference>
<keyword evidence="2" id="KW-0479">Metal-binding</keyword>
<keyword evidence="1" id="KW-0349">Heme</keyword>
<feature type="domain" description="Nitrite/sulphite reductase 4Fe-4S" evidence="6">
    <location>
        <begin position="79"/>
        <end position="211"/>
    </location>
</feature>
<dbReference type="InterPro" id="IPR006067">
    <property type="entry name" value="NO2/SO3_Rdtase_4Fe4S_dom"/>
</dbReference>
<evidence type="ECO:0000256" key="1">
    <source>
        <dbReference type="ARBA" id="ARBA00022617"/>
    </source>
</evidence>
<dbReference type="AlphaFoldDB" id="A0A3B1BNM8"/>
<protein>
    <recommendedName>
        <fullName evidence="6">Nitrite/sulphite reductase 4Fe-4S domain-containing protein</fullName>
    </recommendedName>
</protein>